<evidence type="ECO:0000256" key="1">
    <source>
        <dbReference type="SAM" id="MobiDB-lite"/>
    </source>
</evidence>
<dbReference type="AlphaFoldDB" id="Q6IKM1"/>
<gene>
    <name evidence="2" type="ORF">HDC12128</name>
</gene>
<feature type="region of interest" description="Disordered" evidence="1">
    <location>
        <begin position="29"/>
        <end position="54"/>
    </location>
</feature>
<evidence type="ECO:0000313" key="2">
    <source>
        <dbReference type="EMBL" id="DAA03851.1"/>
    </source>
</evidence>
<feature type="compositionally biased region" description="Polar residues" evidence="1">
    <location>
        <begin position="34"/>
        <end position="43"/>
    </location>
</feature>
<reference evidence="2" key="1">
    <citation type="journal article" date="2003" name="Genome Biol.">
        <title>An integrated gene annotation and transcriptional profiling approach towards the full gene content of the Drosophila genome.</title>
        <authorList>
            <person name="Hild M."/>
            <person name="Beckmann B."/>
            <person name="Haas S.A."/>
            <person name="Koch B."/>
            <person name="Solovyev V."/>
            <person name="Busold C."/>
            <person name="Fellenberg K."/>
            <person name="Boutros M."/>
            <person name="Vingron M."/>
            <person name="Sauer F."/>
            <person name="Hoheisel J.D."/>
            <person name="Paro R."/>
        </authorList>
    </citation>
    <scope>NUCLEOTIDE SEQUENCE</scope>
</reference>
<protein>
    <submittedName>
        <fullName evidence="2">HDC12128</fullName>
    </submittedName>
</protein>
<organism evidence="2">
    <name type="scientific">Drosophila melanogaster</name>
    <name type="common">Fruit fly</name>
    <dbReference type="NCBI Taxonomy" id="7227"/>
    <lineage>
        <taxon>Eukaryota</taxon>
        <taxon>Metazoa</taxon>
        <taxon>Ecdysozoa</taxon>
        <taxon>Arthropoda</taxon>
        <taxon>Hexapoda</taxon>
        <taxon>Insecta</taxon>
        <taxon>Pterygota</taxon>
        <taxon>Neoptera</taxon>
        <taxon>Endopterygota</taxon>
        <taxon>Diptera</taxon>
        <taxon>Brachycera</taxon>
        <taxon>Muscomorpha</taxon>
        <taxon>Ephydroidea</taxon>
        <taxon>Drosophilidae</taxon>
        <taxon>Drosophila</taxon>
        <taxon>Sophophora</taxon>
    </lineage>
</organism>
<name>Q6IKM1_DROME</name>
<accession>Q6IKM1</accession>
<dbReference type="EMBL" id="BK002345">
    <property type="protein sequence ID" value="DAA03851.1"/>
    <property type="molecule type" value="Genomic_DNA"/>
</dbReference>
<proteinExistence type="predicted"/>
<sequence length="122" mass="13303">MGDNPLHLSLGARRSSSAWRHIQLHSRPGDWQQFDGTESSGGSPSPLGRANKPRHWHPLAANLGHFLAANNKKPKALENGTPSGGFLLPASITSTFKNTLDEALYLLVLLRKLPPFLELFGT</sequence>